<protein>
    <submittedName>
        <fullName evidence="6">Unannotated protein</fullName>
    </submittedName>
</protein>
<evidence type="ECO:0000256" key="1">
    <source>
        <dbReference type="ARBA" id="ARBA00004744"/>
    </source>
</evidence>
<dbReference type="HAMAP" id="MF_00323">
    <property type="entry name" value="Ferrochelatase"/>
    <property type="match status" value="1"/>
</dbReference>
<keyword evidence="5" id="KW-0627">Porphyrin biosynthesis</keyword>
<gene>
    <name evidence="6" type="ORF">UFOPK1722_00209</name>
</gene>
<dbReference type="Pfam" id="PF00762">
    <property type="entry name" value="Ferrochelatase"/>
    <property type="match status" value="1"/>
</dbReference>
<dbReference type="AlphaFoldDB" id="A0A6J6E1T8"/>
<evidence type="ECO:0000256" key="4">
    <source>
        <dbReference type="ARBA" id="ARBA00023239"/>
    </source>
</evidence>
<dbReference type="InterPro" id="IPR033659">
    <property type="entry name" value="Ferrochelatase_N"/>
</dbReference>
<organism evidence="6">
    <name type="scientific">freshwater metagenome</name>
    <dbReference type="NCBI Taxonomy" id="449393"/>
    <lineage>
        <taxon>unclassified sequences</taxon>
        <taxon>metagenomes</taxon>
        <taxon>ecological metagenomes</taxon>
    </lineage>
</organism>
<dbReference type="InterPro" id="IPR019772">
    <property type="entry name" value="Ferrochelatase_AS"/>
</dbReference>
<dbReference type="GO" id="GO:0006783">
    <property type="term" value="P:heme biosynthetic process"/>
    <property type="evidence" value="ECO:0007669"/>
    <property type="project" value="UniProtKB-KW"/>
</dbReference>
<dbReference type="UniPathway" id="UPA00252"/>
<dbReference type="CDD" id="cd03411">
    <property type="entry name" value="Ferrochelatase_N"/>
    <property type="match status" value="1"/>
</dbReference>
<dbReference type="GO" id="GO:0004325">
    <property type="term" value="F:ferrochelatase activity"/>
    <property type="evidence" value="ECO:0007669"/>
    <property type="project" value="InterPro"/>
</dbReference>
<dbReference type="CDD" id="cd00419">
    <property type="entry name" value="Ferrochelatase_C"/>
    <property type="match status" value="1"/>
</dbReference>
<proteinExistence type="inferred from homology"/>
<dbReference type="SUPFAM" id="SSF53800">
    <property type="entry name" value="Chelatase"/>
    <property type="match status" value="1"/>
</dbReference>
<evidence type="ECO:0000256" key="5">
    <source>
        <dbReference type="ARBA" id="ARBA00023244"/>
    </source>
</evidence>
<evidence type="ECO:0000256" key="2">
    <source>
        <dbReference type="ARBA" id="ARBA00023004"/>
    </source>
</evidence>
<sequence length="307" mass="32987">MTTTTTTAVLLMAYGTPRTPAEIEPYYTDIRRGRAPTPELLAELTARYDAIGGISPLAARTEAQRVALQRALDAIAPERFEVVLGLKHAEPKIETAVDELAARGFRAIVGLVLAPHFSTYSIGQYMDRARAAAEPHGISVTGVESWATDPAFVDFLATDMRARLAEMPANTKVLFTAHSLPQRIIDAGDPYPNELRATAEAVASAVGLSDWSSWSIAWQSAGRTPEPWIGPDILAVIDDLAASENSSGVLVCACGFVADHLEVLFDLDIEARRHAETKGLSFDRTACVNDDATVIASLARRVADLAS</sequence>
<dbReference type="PANTHER" id="PTHR11108">
    <property type="entry name" value="FERROCHELATASE"/>
    <property type="match status" value="1"/>
</dbReference>
<reference evidence="6" key="1">
    <citation type="submission" date="2020-05" db="EMBL/GenBank/DDBJ databases">
        <authorList>
            <person name="Chiriac C."/>
            <person name="Salcher M."/>
            <person name="Ghai R."/>
            <person name="Kavagutti S V."/>
        </authorList>
    </citation>
    <scope>NUCLEOTIDE SEQUENCE</scope>
</reference>
<dbReference type="InterPro" id="IPR001015">
    <property type="entry name" value="Ferrochelatase"/>
</dbReference>
<comment type="pathway">
    <text evidence="1">Porphyrin-containing compound metabolism; protoheme biosynthesis.</text>
</comment>
<dbReference type="PROSITE" id="PS00534">
    <property type="entry name" value="FERROCHELATASE"/>
    <property type="match status" value="1"/>
</dbReference>
<name>A0A6J6E1T8_9ZZZZ</name>
<keyword evidence="4" id="KW-0456">Lyase</keyword>
<evidence type="ECO:0000313" key="6">
    <source>
        <dbReference type="EMBL" id="CAB4568213.1"/>
    </source>
</evidence>
<accession>A0A6J6E1T8</accession>
<dbReference type="EMBL" id="CAEZTS010000010">
    <property type="protein sequence ID" value="CAB4568213.1"/>
    <property type="molecule type" value="Genomic_DNA"/>
</dbReference>
<evidence type="ECO:0000256" key="3">
    <source>
        <dbReference type="ARBA" id="ARBA00023133"/>
    </source>
</evidence>
<keyword evidence="2" id="KW-0408">Iron</keyword>
<dbReference type="PANTHER" id="PTHR11108:SF1">
    <property type="entry name" value="FERROCHELATASE, MITOCHONDRIAL"/>
    <property type="match status" value="1"/>
</dbReference>
<dbReference type="InterPro" id="IPR033644">
    <property type="entry name" value="Ferrochelatase_C"/>
</dbReference>
<dbReference type="NCBIfam" id="TIGR00109">
    <property type="entry name" value="hemH"/>
    <property type="match status" value="1"/>
</dbReference>
<keyword evidence="3" id="KW-0350">Heme biosynthesis</keyword>
<dbReference type="Gene3D" id="3.40.50.1400">
    <property type="match status" value="2"/>
</dbReference>